<evidence type="ECO:0000313" key="2">
    <source>
        <dbReference type="Proteomes" id="UP000241890"/>
    </source>
</evidence>
<gene>
    <name evidence="1" type="ORF">FCC1311_113172</name>
</gene>
<evidence type="ECO:0008006" key="3">
    <source>
        <dbReference type="Google" id="ProtNLM"/>
    </source>
</evidence>
<name>A0A2R5H3T9_9STRA</name>
<dbReference type="OrthoDB" id="62085at2759"/>
<reference evidence="1 2" key="1">
    <citation type="submission" date="2017-12" db="EMBL/GenBank/DDBJ databases">
        <title>Sequencing, de novo assembly and annotation of complete genome of a new Thraustochytrid species, strain FCC1311.</title>
        <authorList>
            <person name="Sedici K."/>
            <person name="Godart F."/>
            <person name="Aiese Cigliano R."/>
            <person name="Sanseverino W."/>
            <person name="Barakat M."/>
            <person name="Ortet P."/>
            <person name="Marechal E."/>
            <person name="Cagnac O."/>
            <person name="Amato A."/>
        </authorList>
    </citation>
    <scope>NUCLEOTIDE SEQUENCE [LARGE SCALE GENOMIC DNA]</scope>
</reference>
<dbReference type="Proteomes" id="UP000241890">
    <property type="component" value="Unassembled WGS sequence"/>
</dbReference>
<comment type="caution">
    <text evidence="1">The sequence shown here is derived from an EMBL/GenBank/DDBJ whole genome shotgun (WGS) entry which is preliminary data.</text>
</comment>
<sequence>MARLLRGDLQQPRSLRDLVAEAAHDLERVQPKRCPNAAHVSQKSLPRRVSRRLVRISGIYQHLTHDWDENGANHEVVSSVNAKLRHANRVTWFVEDRHSCDIVQQITQGIGNSCNVVVYITDRCMDMRQSDNEELIKNDFLAVTLVRPG</sequence>
<protein>
    <recommendedName>
        <fullName evidence="3">TIR domain-containing protein</fullName>
    </recommendedName>
</protein>
<dbReference type="EMBL" id="BEYU01000292">
    <property type="protein sequence ID" value="GBG35094.1"/>
    <property type="molecule type" value="Genomic_DNA"/>
</dbReference>
<evidence type="ECO:0000313" key="1">
    <source>
        <dbReference type="EMBL" id="GBG35094.1"/>
    </source>
</evidence>
<dbReference type="InParanoid" id="A0A2R5H3T9"/>
<organism evidence="1 2">
    <name type="scientific">Hondaea fermentalgiana</name>
    <dbReference type="NCBI Taxonomy" id="2315210"/>
    <lineage>
        <taxon>Eukaryota</taxon>
        <taxon>Sar</taxon>
        <taxon>Stramenopiles</taxon>
        <taxon>Bigyra</taxon>
        <taxon>Labyrinthulomycetes</taxon>
        <taxon>Thraustochytrida</taxon>
        <taxon>Thraustochytriidae</taxon>
        <taxon>Hondaea</taxon>
    </lineage>
</organism>
<dbReference type="AlphaFoldDB" id="A0A2R5H3T9"/>
<keyword evidence="2" id="KW-1185">Reference proteome</keyword>
<proteinExistence type="predicted"/>
<accession>A0A2R5H3T9</accession>